<protein>
    <recommendedName>
        <fullName evidence="1">Glycosyltransferase subfamily 4-like N-terminal domain-containing protein</fullName>
    </recommendedName>
</protein>
<feature type="domain" description="Glycosyltransferase subfamily 4-like N-terminal" evidence="1">
    <location>
        <begin position="18"/>
        <end position="169"/>
    </location>
</feature>
<dbReference type="Gene3D" id="3.40.50.2000">
    <property type="entry name" value="Glycogen Phosphorylase B"/>
    <property type="match status" value="2"/>
</dbReference>
<dbReference type="EMBL" id="LR586016">
    <property type="protein sequence ID" value="VIP03246.1"/>
    <property type="molecule type" value="Genomic_DNA"/>
</dbReference>
<dbReference type="InterPro" id="IPR028098">
    <property type="entry name" value="Glyco_trans_4-like_N"/>
</dbReference>
<dbReference type="PANTHER" id="PTHR45947">
    <property type="entry name" value="SULFOQUINOVOSYL TRANSFERASE SQD2"/>
    <property type="match status" value="1"/>
</dbReference>
<dbReference type="InParanoid" id="A0A6C2YP80"/>
<accession>A0A6C2YP80</accession>
<sequence length="350" mass="39612">MQPQRILIATDAWRPQVNGVVRTLEKTIAVLEKLGHIIEVLEPHQFRGMPFPFYREIWLCMPSWKKLTARIDAFRPTAVHIATEGPLGLAVRRLCIRRGWDFTTSYHTKFPEYLRRIVGVPTAWTYKYMRWFHSSSARTMVATDTLERELVDRGLKGPFARWSRGVDLSQFYPREKSVLDFPRPILLYVGRVSHEKSVEDFLALRVPGTKVVVGDGPIRARLESTYSDSVFLGYRSGEALAEVYASADLFVFPSRTDTFGLVIIEALASGLPVAAYPVIGPIDILTEPNVGAMDDNLEKAVNRALEVGNRDACVELGRRFTWERCTDQFLENLVPLSPLLMPVEELGSAN</sequence>
<gene>
    <name evidence="2" type="ORF">GMBLW1_07140</name>
</gene>
<dbReference type="InterPro" id="IPR050194">
    <property type="entry name" value="Glycosyltransferase_grp1"/>
</dbReference>
<evidence type="ECO:0000259" key="1">
    <source>
        <dbReference type="Pfam" id="PF13439"/>
    </source>
</evidence>
<keyword evidence="3" id="KW-1185">Reference proteome</keyword>
<evidence type="ECO:0000313" key="2">
    <source>
        <dbReference type="EMBL" id="VIP03246.1"/>
    </source>
</evidence>
<dbReference type="Pfam" id="PF13439">
    <property type="entry name" value="Glyco_transf_4"/>
    <property type="match status" value="1"/>
</dbReference>
<reference evidence="2" key="1">
    <citation type="submission" date="2019-04" db="EMBL/GenBank/DDBJ databases">
        <authorList>
            <consortium name="Science for Life Laboratories"/>
        </authorList>
    </citation>
    <scope>NUCLEOTIDE SEQUENCE</scope>
    <source>
        <strain evidence="2">MBLW1</strain>
    </source>
</reference>
<evidence type="ECO:0000313" key="3">
    <source>
        <dbReference type="Proteomes" id="UP000464378"/>
    </source>
</evidence>
<dbReference type="CDD" id="cd03814">
    <property type="entry name" value="GT4-like"/>
    <property type="match status" value="1"/>
</dbReference>
<dbReference type="AlphaFoldDB" id="A0A6C2YP80"/>
<name>A0A6C2YP80_9BACT</name>
<keyword evidence="2" id="KW-0808">Transferase</keyword>
<dbReference type="EMBL" id="LR593887">
    <property type="protein sequence ID" value="VTS03825.1"/>
    <property type="molecule type" value="Genomic_DNA"/>
</dbReference>
<dbReference type="RefSeq" id="WP_162658331.1">
    <property type="nucleotide sequence ID" value="NZ_LR593887.1"/>
</dbReference>
<dbReference type="GO" id="GO:0016757">
    <property type="term" value="F:glycosyltransferase activity"/>
    <property type="evidence" value="ECO:0007669"/>
    <property type="project" value="TreeGrafter"/>
</dbReference>
<dbReference type="Pfam" id="PF13692">
    <property type="entry name" value="Glyco_trans_1_4"/>
    <property type="match status" value="1"/>
</dbReference>
<dbReference type="PANTHER" id="PTHR45947:SF3">
    <property type="entry name" value="SULFOQUINOVOSYL TRANSFERASE SQD2"/>
    <property type="match status" value="1"/>
</dbReference>
<organism evidence="2">
    <name type="scientific">Tuwongella immobilis</name>
    <dbReference type="NCBI Taxonomy" id="692036"/>
    <lineage>
        <taxon>Bacteria</taxon>
        <taxon>Pseudomonadati</taxon>
        <taxon>Planctomycetota</taxon>
        <taxon>Planctomycetia</taxon>
        <taxon>Gemmatales</taxon>
        <taxon>Gemmataceae</taxon>
        <taxon>Tuwongella</taxon>
    </lineage>
</organism>
<proteinExistence type="predicted"/>
<dbReference type="SUPFAM" id="SSF53756">
    <property type="entry name" value="UDP-Glycosyltransferase/glycogen phosphorylase"/>
    <property type="match status" value="1"/>
</dbReference>
<dbReference type="Proteomes" id="UP000464378">
    <property type="component" value="Chromosome"/>
</dbReference>
<dbReference type="KEGG" id="tim:GMBLW1_07140"/>